<dbReference type="SMART" id="SM00240">
    <property type="entry name" value="FHA"/>
    <property type="match status" value="1"/>
</dbReference>
<dbReference type="EMBL" id="CP119083">
    <property type="protein sequence ID" value="WEF34224.1"/>
    <property type="molecule type" value="Genomic_DNA"/>
</dbReference>
<accession>A0ABY8BIX8</accession>
<dbReference type="InterPro" id="IPR017735">
    <property type="entry name" value="T6SS_FHA"/>
</dbReference>
<protein>
    <submittedName>
        <fullName evidence="2">Type VI secretion system-associated FHA domain protein TagH</fullName>
    </submittedName>
</protein>
<dbReference type="NCBIfam" id="TIGR03354">
    <property type="entry name" value="VI_FHA"/>
    <property type="match status" value="1"/>
</dbReference>
<dbReference type="InterPro" id="IPR000253">
    <property type="entry name" value="FHA_dom"/>
</dbReference>
<dbReference type="InterPro" id="IPR046883">
    <property type="entry name" value="T6SS_FHA_C"/>
</dbReference>
<dbReference type="Proteomes" id="UP001216510">
    <property type="component" value="Chromosome"/>
</dbReference>
<evidence type="ECO:0000259" key="1">
    <source>
        <dbReference type="PROSITE" id="PS50006"/>
    </source>
</evidence>
<evidence type="ECO:0000313" key="2">
    <source>
        <dbReference type="EMBL" id="WEF34224.1"/>
    </source>
</evidence>
<organism evidence="2 3">
    <name type="scientific">Pseudoduganella chitinolytica</name>
    <dbReference type="NCBI Taxonomy" id="34070"/>
    <lineage>
        <taxon>Bacteria</taxon>
        <taxon>Pseudomonadati</taxon>
        <taxon>Pseudomonadota</taxon>
        <taxon>Betaproteobacteria</taxon>
        <taxon>Burkholderiales</taxon>
        <taxon>Oxalobacteraceae</taxon>
        <taxon>Telluria group</taxon>
        <taxon>Pseudoduganella</taxon>
    </lineage>
</organism>
<dbReference type="CDD" id="cd00060">
    <property type="entry name" value="FHA"/>
    <property type="match status" value="1"/>
</dbReference>
<feature type="domain" description="FHA" evidence="1">
    <location>
        <begin position="28"/>
        <end position="78"/>
    </location>
</feature>
<dbReference type="RefSeq" id="WP_277416903.1">
    <property type="nucleotide sequence ID" value="NZ_CP119083.1"/>
</dbReference>
<gene>
    <name evidence="2" type="primary">tagH</name>
    <name evidence="2" type="ORF">PX653_05490</name>
</gene>
<dbReference type="InterPro" id="IPR008984">
    <property type="entry name" value="SMAD_FHA_dom_sf"/>
</dbReference>
<dbReference type="PROSITE" id="PS50006">
    <property type="entry name" value="FHA_DOMAIN"/>
    <property type="match status" value="1"/>
</dbReference>
<dbReference type="Pfam" id="PF20232">
    <property type="entry name" value="T6SS_FHA_C"/>
    <property type="match status" value="1"/>
</dbReference>
<dbReference type="Gene3D" id="2.60.200.20">
    <property type="match status" value="1"/>
</dbReference>
<proteinExistence type="predicted"/>
<reference evidence="2 3" key="1">
    <citation type="submission" date="2023-02" db="EMBL/GenBank/DDBJ databases">
        <title>Gemone sequence of Telluria chitinolytica ACM 3522T.</title>
        <authorList>
            <person name="Frediansyah A."/>
            <person name="Miess H."/>
            <person name="Gross H."/>
        </authorList>
    </citation>
    <scope>NUCLEOTIDE SEQUENCE [LARGE SCALE GENOMIC DNA]</scope>
    <source>
        <strain evidence="2 3">ACM 3522</strain>
    </source>
</reference>
<dbReference type="SUPFAM" id="SSF49879">
    <property type="entry name" value="SMAD/FHA domain"/>
    <property type="match status" value="1"/>
</dbReference>
<name>A0ABY8BIX8_9BURK</name>
<dbReference type="Pfam" id="PF00498">
    <property type="entry name" value="FHA"/>
    <property type="match status" value="1"/>
</dbReference>
<sequence>MPISLEVQAYRGVAPMPPLGRRFDHSGGVLGRGAGSDLVLDDPTKYISRAHARIEFRDGGWFLVDLGSNPSLVNGQLLGDAGSARLVGGERIDIGDYTLVATLEPEPAPAPALAMPLYDEAPDALAHAAIVDVAGPFDAAFDPAHDPLGLNLAPVHAAPSGPGYRGAESDHAPPEQAVLIMPPPVLAAAPLIPDDYDPLADVLPGRAAEPAPPEPQRLAPEVPIHGDRVAAPATDDNRVLQALLRGLGVPDLHSRHDAQALAELAGAMLREATAGTIGVLMARTLTKRGSRVEMTMIAPEANNPLKFFPDATTALTHMLQGPLPGYLPPDRAFAGAFVDLRAHELAVMAGTRAALAGVLRRFDPAVIEERLHEPGLLAKVFAGGHKTRMWDRMVQVYDQLALEADEDFQRLFGEAFAQAYEEQVRRLKDAGC</sequence>
<evidence type="ECO:0000313" key="3">
    <source>
        <dbReference type="Proteomes" id="UP001216510"/>
    </source>
</evidence>
<keyword evidence="3" id="KW-1185">Reference proteome</keyword>